<accession>A0ABR4QTW4</accession>
<keyword evidence="19" id="KW-1185">Reference proteome</keyword>
<proteinExistence type="inferred from homology"/>
<evidence type="ECO:0000256" key="13">
    <source>
        <dbReference type="ARBA" id="ARBA00048830"/>
    </source>
</evidence>
<dbReference type="Pfam" id="PF20750">
    <property type="entry name" value="PAP_NTPase"/>
    <property type="match status" value="1"/>
</dbReference>
<dbReference type="Gene3D" id="1.10.1410.10">
    <property type="match status" value="1"/>
</dbReference>
<dbReference type="Proteomes" id="UP001651158">
    <property type="component" value="Unassembled WGS sequence"/>
</dbReference>
<feature type="compositionally biased region" description="Polar residues" evidence="14">
    <location>
        <begin position="610"/>
        <end position="624"/>
    </location>
</feature>
<dbReference type="EMBL" id="JAKROA010000001">
    <property type="protein sequence ID" value="KAL5112997.1"/>
    <property type="molecule type" value="Genomic_DNA"/>
</dbReference>
<evidence type="ECO:0000256" key="11">
    <source>
        <dbReference type="ARBA" id="ARBA00022842"/>
    </source>
</evidence>
<keyword evidence="12" id="KW-0539">Nucleus</keyword>
<sequence>MSKVVNIDDIPAQCLGETGPLSNRPPSEQELKDSVALEETLAQMNIFETQEEIHQRREALIKLQEISNQWIYKKALEQNLPEHNASSTTGKIFTFGSYRLGVNFIGADIDALLVVPRFVTREEFFTDFQAVLSEEESVEDLQAVQDAYVPLLKMKFMGVEIDLLFAQVDLMSVRSDFSLSDNSEQLLRNMDERDVRSVNGVRVTEDMLNLVYPKDAFKTALKVIRLWAKRKNIYSNAIGFLGGVSWAILTCRICQLYPFAPPSTIVHLFFIIYSQWPWPKPVRLRESEYIPSLNLPVWDPRHNPTDQYHLMPILTPSYPSQNSTYNVQRSNRIIIDREIKHGLSVVKEILLQKRPWSDLFEPAFFFTYRHYVVVIVTGEEKRPFKERCGLVESRLRILVSSAENNRYVKLAHVNCHSYGKGPLDGDAPFVKKWFIGMEFDRNPTSSTSLTNHSSTVVASTAASTTSQSADASVPPAKLNIDLSDVINSFEVAIDRGMSADAMTTTVTVKYAKRSHLSQLLSAEDMESIRKQSAAHAVANHGITRHGSTLSQMSSNSPRNSDSPGYTAPSPQVSGTVSTSSPRPSLASDSNLKEKADLASFHGVQAGNKRQSLEGNLSSASNGQSKAAIGADNVGNADKCVKGNKEGDDGVTVPLSAKRSCPPPPGINGSTANTSPSQPQPSTLYRGASYSLFLRRRSGPTPLHLSLIPFPFSHAFQPFFSVPANVSPFSLTEMP</sequence>
<feature type="domain" description="Poly(A) polymerase RNA-binding" evidence="15">
    <location>
        <begin position="364"/>
        <end position="419"/>
    </location>
</feature>
<evidence type="ECO:0000259" key="17">
    <source>
        <dbReference type="Pfam" id="PF20750"/>
    </source>
</evidence>
<evidence type="ECO:0000256" key="10">
    <source>
        <dbReference type="ARBA" id="ARBA00022840"/>
    </source>
</evidence>
<gene>
    <name evidence="18" type="ORF">TcWFU_009764</name>
</gene>
<dbReference type="PANTHER" id="PTHR10682:SF10">
    <property type="entry name" value="POLYNUCLEOTIDE ADENYLYLTRANSFERASE"/>
    <property type="match status" value="1"/>
</dbReference>
<dbReference type="PANTHER" id="PTHR10682">
    <property type="entry name" value="POLY A POLYMERASE"/>
    <property type="match status" value="1"/>
</dbReference>
<keyword evidence="8" id="KW-0479">Metal-binding</keyword>
<evidence type="ECO:0000256" key="8">
    <source>
        <dbReference type="ARBA" id="ARBA00022723"/>
    </source>
</evidence>
<evidence type="ECO:0000256" key="1">
    <source>
        <dbReference type="ARBA" id="ARBA00001936"/>
    </source>
</evidence>
<feature type="domain" description="Poly(A) polymerase nucleotidyltransferase" evidence="17">
    <location>
        <begin position="16"/>
        <end position="211"/>
    </location>
</feature>
<evidence type="ECO:0000313" key="19">
    <source>
        <dbReference type="Proteomes" id="UP001651158"/>
    </source>
</evidence>
<dbReference type="InterPro" id="IPR011068">
    <property type="entry name" value="NuclTrfase_I-like_C"/>
</dbReference>
<dbReference type="InterPro" id="IPR048840">
    <property type="entry name" value="PolA_pol_NTPase"/>
</dbReference>
<comment type="caution">
    <text evidence="18">The sequence shown here is derived from an EMBL/GenBank/DDBJ whole genome shotgun (WGS) entry which is preliminary data.</text>
</comment>
<dbReference type="Pfam" id="PF04926">
    <property type="entry name" value="PAP_RNA-bind"/>
    <property type="match status" value="1"/>
</dbReference>
<dbReference type="EC" id="2.7.7.19" evidence="5"/>
<feature type="region of interest" description="Disordered" evidence="14">
    <location>
        <begin position="610"/>
        <end position="629"/>
    </location>
</feature>
<feature type="compositionally biased region" description="Polar residues" evidence="14">
    <location>
        <begin position="667"/>
        <end position="681"/>
    </location>
</feature>
<evidence type="ECO:0000313" key="18">
    <source>
        <dbReference type="EMBL" id="KAL5112997.1"/>
    </source>
</evidence>
<evidence type="ECO:0000256" key="14">
    <source>
        <dbReference type="SAM" id="MobiDB-lite"/>
    </source>
</evidence>
<evidence type="ECO:0000256" key="2">
    <source>
        <dbReference type="ARBA" id="ARBA00001946"/>
    </source>
</evidence>
<comment type="similarity">
    <text evidence="4">Belongs to the poly(A) polymerase family.</text>
</comment>
<evidence type="ECO:0000256" key="9">
    <source>
        <dbReference type="ARBA" id="ARBA00022741"/>
    </source>
</evidence>
<dbReference type="InterPro" id="IPR007012">
    <property type="entry name" value="PolA_pol_cen_dom"/>
</dbReference>
<dbReference type="CDD" id="cd05402">
    <property type="entry name" value="NT_PAP_TUTase"/>
    <property type="match status" value="1"/>
</dbReference>
<evidence type="ECO:0000256" key="12">
    <source>
        <dbReference type="ARBA" id="ARBA00023242"/>
    </source>
</evidence>
<dbReference type="Gene3D" id="3.30.460.10">
    <property type="entry name" value="Beta Polymerase, domain 2"/>
    <property type="match status" value="1"/>
</dbReference>
<dbReference type="Gene3D" id="3.30.70.590">
    <property type="entry name" value="Poly(A) polymerase predicted RNA binding domain"/>
    <property type="match status" value="1"/>
</dbReference>
<protein>
    <recommendedName>
        <fullName evidence="5">polynucleotide adenylyltransferase</fullName>
        <ecNumber evidence="5">2.7.7.19</ecNumber>
    </recommendedName>
</protein>
<dbReference type="SUPFAM" id="SSF81301">
    <property type="entry name" value="Nucleotidyltransferase"/>
    <property type="match status" value="1"/>
</dbReference>
<evidence type="ECO:0000259" key="16">
    <source>
        <dbReference type="Pfam" id="PF04928"/>
    </source>
</evidence>
<evidence type="ECO:0000256" key="5">
    <source>
        <dbReference type="ARBA" id="ARBA00012388"/>
    </source>
</evidence>
<feature type="region of interest" description="Disordered" evidence="14">
    <location>
        <begin position="639"/>
        <end position="681"/>
    </location>
</feature>
<comment type="cofactor">
    <cofactor evidence="2">
        <name>Mg(2+)</name>
        <dbReference type="ChEBI" id="CHEBI:18420"/>
    </cofactor>
</comment>
<feature type="domain" description="Poly(A) polymerase central" evidence="16">
    <location>
        <begin position="217"/>
        <end position="361"/>
    </location>
</feature>
<dbReference type="SUPFAM" id="SSF55003">
    <property type="entry name" value="PAP/Archaeal CCA-adding enzyme, C-terminal domain"/>
    <property type="match status" value="1"/>
</dbReference>
<keyword evidence="9" id="KW-0547">Nucleotide-binding</keyword>
<keyword evidence="10" id="KW-0067">ATP-binding</keyword>
<evidence type="ECO:0000256" key="4">
    <source>
        <dbReference type="ARBA" id="ARBA00010912"/>
    </source>
</evidence>
<evidence type="ECO:0000256" key="7">
    <source>
        <dbReference type="ARBA" id="ARBA00022679"/>
    </source>
</evidence>
<organism evidence="18 19">
    <name type="scientific">Taenia crassiceps</name>
    <dbReference type="NCBI Taxonomy" id="6207"/>
    <lineage>
        <taxon>Eukaryota</taxon>
        <taxon>Metazoa</taxon>
        <taxon>Spiralia</taxon>
        <taxon>Lophotrochozoa</taxon>
        <taxon>Platyhelminthes</taxon>
        <taxon>Cestoda</taxon>
        <taxon>Eucestoda</taxon>
        <taxon>Cyclophyllidea</taxon>
        <taxon>Taeniidae</taxon>
        <taxon>Taenia</taxon>
    </lineage>
</organism>
<dbReference type="SUPFAM" id="SSF81631">
    <property type="entry name" value="PAP/OAS1 substrate-binding domain"/>
    <property type="match status" value="1"/>
</dbReference>
<dbReference type="Pfam" id="PF04928">
    <property type="entry name" value="PAP_central"/>
    <property type="match status" value="1"/>
</dbReference>
<comment type="catalytic activity">
    <reaction evidence="13">
        <text>RNA(n) + ATP = RNA(n)-3'-adenine ribonucleotide + diphosphate</text>
        <dbReference type="Rhea" id="RHEA:11332"/>
        <dbReference type="Rhea" id="RHEA-COMP:14527"/>
        <dbReference type="Rhea" id="RHEA-COMP:17347"/>
        <dbReference type="ChEBI" id="CHEBI:30616"/>
        <dbReference type="ChEBI" id="CHEBI:33019"/>
        <dbReference type="ChEBI" id="CHEBI:140395"/>
        <dbReference type="ChEBI" id="CHEBI:173115"/>
        <dbReference type="EC" id="2.7.7.19"/>
    </reaction>
</comment>
<keyword evidence="7" id="KW-0808">Transferase</keyword>
<evidence type="ECO:0000256" key="3">
    <source>
        <dbReference type="ARBA" id="ARBA00004123"/>
    </source>
</evidence>
<keyword evidence="11" id="KW-0460">Magnesium</keyword>
<comment type="cofactor">
    <cofactor evidence="1">
        <name>Mn(2+)</name>
        <dbReference type="ChEBI" id="CHEBI:29035"/>
    </cofactor>
</comment>
<feature type="region of interest" description="Disordered" evidence="14">
    <location>
        <begin position="542"/>
        <end position="590"/>
    </location>
</feature>
<dbReference type="InterPro" id="IPR007010">
    <property type="entry name" value="PolA_pol_RNA-bd_dom"/>
</dbReference>
<name>A0ABR4QTW4_9CEST</name>
<comment type="subcellular location">
    <subcellularLocation>
        <location evidence="3">Nucleus</location>
    </subcellularLocation>
</comment>
<evidence type="ECO:0000256" key="6">
    <source>
        <dbReference type="ARBA" id="ARBA00022664"/>
    </source>
</evidence>
<feature type="compositionally biased region" description="Polar residues" evidence="14">
    <location>
        <begin position="545"/>
        <end position="589"/>
    </location>
</feature>
<reference evidence="18 19" key="1">
    <citation type="journal article" date="2022" name="Front. Cell. Infect. Microbiol.">
        <title>The Genomes of Two Strains of Taenia crassiceps the Animal Model for the Study of Human Cysticercosis.</title>
        <authorList>
            <person name="Bobes R.J."/>
            <person name="Estrada K."/>
            <person name="Rios-Valencia D.G."/>
            <person name="Calderon-Gallegos A."/>
            <person name="de la Torre P."/>
            <person name="Carrero J.C."/>
            <person name="Sanchez-Flores A."/>
            <person name="Laclette J.P."/>
        </authorList>
    </citation>
    <scope>NUCLEOTIDE SEQUENCE [LARGE SCALE GENOMIC DNA]</scope>
    <source>
        <strain evidence="18">WFUcys</strain>
    </source>
</reference>
<keyword evidence="6" id="KW-0507">mRNA processing</keyword>
<dbReference type="InterPro" id="IPR043519">
    <property type="entry name" value="NT_sf"/>
</dbReference>
<evidence type="ECO:0000259" key="15">
    <source>
        <dbReference type="Pfam" id="PF04926"/>
    </source>
</evidence>